<organism evidence="1 2">
    <name type="scientific">Candidatus Nitrosocosmicus franklandianus</name>
    <dbReference type="NCBI Taxonomy" id="1798806"/>
    <lineage>
        <taxon>Archaea</taxon>
        <taxon>Nitrososphaerota</taxon>
        <taxon>Nitrososphaeria</taxon>
        <taxon>Nitrososphaerales</taxon>
        <taxon>Nitrososphaeraceae</taxon>
        <taxon>Candidatus Nitrosocosmicus</taxon>
    </lineage>
</organism>
<dbReference type="KEGG" id="nfn:NFRAN_0313"/>
<gene>
    <name evidence="1" type="ORF">NFRAN_0313</name>
</gene>
<dbReference type="AlphaFoldDB" id="A0A484I8M4"/>
<accession>A0A484I8M4</accession>
<proteinExistence type="predicted"/>
<reference evidence="1 2" key="1">
    <citation type="submission" date="2019-02" db="EMBL/GenBank/DDBJ databases">
        <authorList>
            <person name="Lehtovirta-Morley E L."/>
        </authorList>
    </citation>
    <scope>NUCLEOTIDE SEQUENCE [LARGE SCALE GENOMIC DNA]</scope>
    <source>
        <strain evidence="1">NFRAN1</strain>
    </source>
</reference>
<dbReference type="EMBL" id="LR216287">
    <property type="protein sequence ID" value="VFJ12634.1"/>
    <property type="molecule type" value="Genomic_DNA"/>
</dbReference>
<sequence>MGHSTCFQLMMIMILKANIPSKIKKTMKSQTVQPMKMTWT</sequence>
<keyword evidence="2" id="KW-1185">Reference proteome</keyword>
<name>A0A484I8M4_9ARCH</name>
<evidence type="ECO:0000313" key="2">
    <source>
        <dbReference type="Proteomes" id="UP000294299"/>
    </source>
</evidence>
<evidence type="ECO:0000313" key="1">
    <source>
        <dbReference type="EMBL" id="VFJ12634.1"/>
    </source>
</evidence>
<dbReference type="Proteomes" id="UP000294299">
    <property type="component" value="Chromosome NFRAN"/>
</dbReference>
<protein>
    <submittedName>
        <fullName evidence="1">Uncharacterized protein</fullName>
    </submittedName>
</protein>